<feature type="region of interest" description="Disordered" evidence="2">
    <location>
        <begin position="286"/>
        <end position="375"/>
    </location>
</feature>
<dbReference type="InterPro" id="IPR026642">
    <property type="entry name" value="Glcci1/FAM117"/>
</dbReference>
<name>A0ABM0JP52_APLCA</name>
<feature type="region of interest" description="Disordered" evidence="2">
    <location>
        <begin position="190"/>
        <end position="215"/>
    </location>
</feature>
<sequence length="462" mass="50428">MMSNQTAQRVRRNGSPSTTKQGPIKAVQAFSLKQGNSSSKNASSSPSPRDSHKLWSRKSPDHRLSPERKSPGSSQPLSLSPNVNQQTQAHTHSHTLKEKGKNSKHSSGLGKWRPSSVDTVVPSYLTGQWPKDIIYNYHHYQSAGVFMCDKSTQTMDDWENKIEKKKKGHKRSASFGQGDQLKLQFFKQHLQKSKEGSKQGDCKQRSSPVPGNHSALSLTAPPALCSQTKTILISAGHIPRQNVNRFQRNSVEGLNTEIERLVSSVKAVSIVVPDGEEADLVFKEIPDGHRAPVPELSHLSSTRSVDTQTPSGHIDHSVVTLSRPASISPASAVTPPRPGSVEIHRHSSNRSESTESKSSSKGEVESSPEPTAHLCSPKLEKSCPFVREPPDGCEKVTAVEESRWPQIKEPMLCAPVMPNQFVFKQSQGSAFCPLIKSYLADNELSIAYNGASSPVLATGMEG</sequence>
<keyword evidence="3" id="KW-1185">Reference proteome</keyword>
<feature type="compositionally biased region" description="Low complexity" evidence="2">
    <location>
        <begin position="37"/>
        <end position="48"/>
    </location>
</feature>
<evidence type="ECO:0000256" key="1">
    <source>
        <dbReference type="ARBA" id="ARBA00022553"/>
    </source>
</evidence>
<feature type="compositionally biased region" description="Polar residues" evidence="2">
    <location>
        <begin position="319"/>
        <end position="331"/>
    </location>
</feature>
<gene>
    <name evidence="4" type="primary">LOC101862034</name>
</gene>
<dbReference type="Proteomes" id="UP000694888">
    <property type="component" value="Unplaced"/>
</dbReference>
<organism evidence="3 4">
    <name type="scientific">Aplysia californica</name>
    <name type="common">California sea hare</name>
    <dbReference type="NCBI Taxonomy" id="6500"/>
    <lineage>
        <taxon>Eukaryota</taxon>
        <taxon>Metazoa</taxon>
        <taxon>Spiralia</taxon>
        <taxon>Lophotrochozoa</taxon>
        <taxon>Mollusca</taxon>
        <taxon>Gastropoda</taxon>
        <taxon>Heterobranchia</taxon>
        <taxon>Euthyneura</taxon>
        <taxon>Tectipleura</taxon>
        <taxon>Aplysiida</taxon>
        <taxon>Aplysioidea</taxon>
        <taxon>Aplysiidae</taxon>
        <taxon>Aplysia</taxon>
    </lineage>
</organism>
<dbReference type="PANTHER" id="PTHR14972">
    <property type="entry name" value="AGAP011572-PA"/>
    <property type="match status" value="1"/>
</dbReference>
<feature type="compositionally biased region" description="Basic and acidic residues" evidence="2">
    <location>
        <begin position="352"/>
        <end position="364"/>
    </location>
</feature>
<protein>
    <submittedName>
        <fullName evidence="4">Protein FAM117B</fullName>
    </submittedName>
</protein>
<dbReference type="GeneID" id="101862034"/>
<feature type="compositionally biased region" description="Basic and acidic residues" evidence="2">
    <location>
        <begin position="192"/>
        <end position="204"/>
    </location>
</feature>
<keyword evidence="1" id="KW-0597">Phosphoprotein</keyword>
<reference evidence="4" key="1">
    <citation type="submission" date="2025-08" db="UniProtKB">
        <authorList>
            <consortium name="RefSeq"/>
        </authorList>
    </citation>
    <scope>IDENTIFICATION</scope>
</reference>
<evidence type="ECO:0000256" key="2">
    <source>
        <dbReference type="SAM" id="MobiDB-lite"/>
    </source>
</evidence>
<feature type="compositionally biased region" description="Basic and acidic residues" evidence="2">
    <location>
        <begin position="49"/>
        <end position="70"/>
    </location>
</feature>
<accession>A0ABM0JP52</accession>
<evidence type="ECO:0000313" key="3">
    <source>
        <dbReference type="Proteomes" id="UP000694888"/>
    </source>
</evidence>
<feature type="compositionally biased region" description="Low complexity" evidence="2">
    <location>
        <begin position="71"/>
        <end position="81"/>
    </location>
</feature>
<feature type="compositionally biased region" description="Polar residues" evidence="2">
    <location>
        <begin position="298"/>
        <end position="311"/>
    </location>
</feature>
<evidence type="ECO:0000313" key="4">
    <source>
        <dbReference type="RefSeq" id="XP_005098252.1"/>
    </source>
</evidence>
<dbReference type="Pfam" id="PF15388">
    <property type="entry name" value="FAM117"/>
    <property type="match status" value="1"/>
</dbReference>
<proteinExistence type="predicted"/>
<feature type="compositionally biased region" description="Polar residues" evidence="2">
    <location>
        <begin position="1"/>
        <end position="21"/>
    </location>
</feature>
<feature type="compositionally biased region" description="Polar residues" evidence="2">
    <location>
        <begin position="205"/>
        <end position="215"/>
    </location>
</feature>
<dbReference type="RefSeq" id="XP_005098252.1">
    <property type="nucleotide sequence ID" value="XM_005098195.3"/>
</dbReference>
<feature type="region of interest" description="Disordered" evidence="2">
    <location>
        <begin position="1"/>
        <end position="117"/>
    </location>
</feature>
<dbReference type="PANTHER" id="PTHR14972:SF8">
    <property type="entry name" value="GLUCOCORTICOID-INDUCED TRANSCRIPT 1 PROTEIN-LIKE ISOFORM X1"/>
    <property type="match status" value="1"/>
</dbReference>